<gene>
    <name evidence="9" type="primary">nrfD</name>
    <name evidence="9" type="ORF">G3R41_20755</name>
    <name evidence="8" type="ORF">GCU67_20040</name>
</gene>
<accession>A0A6P0HDZ0</accession>
<sequence>MTTPSSNGHPAADDAHLNGRSLDAGPTGNEPAGEAPLVAAAGGWHRAGGTDLTQPKRRKRRKGGGGWGSGNREAAMVPDAEFSSYYGRQIVKTPTWKNPEVPLYLFLGGAAGTSSVLGALAEFTDRPTLARNAEYVAGAAALGSVVLLIDDLGRPERFLHMLRVFKPTSPLSVGSYILSPFSAFTSAAAGFRLLELAPLLKLGTKVLPFLPALARFFPGARKASAIAAAAFGGPMATYTAVLLSNTAAPSWHEVHTELPYVFAGSAMAAGGGITMALTPVAEAGPSRKTALTGVALELFMINKVEHGHGLLSEPYHEGKAGTLMRAAKKATITGAAFTALLGRTRAGAVIGGTLLAAGSVMTRMGVFEAGIASTKDPKYIVIPQKERMAARKAGEAVAEDEARSVVR</sequence>
<evidence type="ECO:0000256" key="6">
    <source>
        <dbReference type="ARBA" id="ARBA00023136"/>
    </source>
</evidence>
<dbReference type="EMBL" id="JAAGWB010000067">
    <property type="protein sequence ID" value="NEN53339.1"/>
    <property type="molecule type" value="Genomic_DNA"/>
</dbReference>
<dbReference type="PANTHER" id="PTHR34856:SF2">
    <property type="entry name" value="PROTEIN NRFD"/>
    <property type="match status" value="1"/>
</dbReference>
<evidence type="ECO:0000313" key="8">
    <source>
        <dbReference type="EMBL" id="NEK96439.1"/>
    </source>
</evidence>
<feature type="region of interest" description="Disordered" evidence="7">
    <location>
        <begin position="1"/>
        <end position="73"/>
    </location>
</feature>
<comment type="caution">
    <text evidence="9">The sequence shown here is derived from an EMBL/GenBank/DDBJ whole genome shotgun (WGS) entry which is preliminary data.</text>
</comment>
<evidence type="ECO:0000256" key="4">
    <source>
        <dbReference type="ARBA" id="ARBA00022692"/>
    </source>
</evidence>
<evidence type="ECO:0000313" key="11">
    <source>
        <dbReference type="Proteomes" id="UP000471152"/>
    </source>
</evidence>
<proteinExistence type="inferred from homology"/>
<reference evidence="9 11" key="2">
    <citation type="submission" date="2020-02" db="EMBL/GenBank/DDBJ databases">
        <title>The WGS of Modestobacter muralis DSM 100205.</title>
        <authorList>
            <person name="Jiang Z."/>
        </authorList>
    </citation>
    <scope>NUCLEOTIDE SEQUENCE [LARGE SCALE GENOMIC DNA]</scope>
    <source>
        <strain evidence="9 11">DSM 100205</strain>
    </source>
</reference>
<evidence type="ECO:0000256" key="7">
    <source>
        <dbReference type="SAM" id="MobiDB-lite"/>
    </source>
</evidence>
<reference evidence="8 10" key="1">
    <citation type="submission" date="2020-01" db="EMBL/GenBank/DDBJ databases">
        <title>the WGS Modestobacter muralis CPCC 204518.</title>
        <authorList>
            <person name="Jiang Z."/>
        </authorList>
    </citation>
    <scope>NUCLEOTIDE SEQUENCE [LARGE SCALE GENOMIC DNA]</scope>
    <source>
        <strain evidence="8 10">DSM 100205</strain>
    </source>
</reference>
<keyword evidence="6" id="KW-0472">Membrane</keyword>
<keyword evidence="3" id="KW-1003">Cell membrane</keyword>
<evidence type="ECO:0000256" key="5">
    <source>
        <dbReference type="ARBA" id="ARBA00022989"/>
    </source>
</evidence>
<evidence type="ECO:0000256" key="3">
    <source>
        <dbReference type="ARBA" id="ARBA00022475"/>
    </source>
</evidence>
<evidence type="ECO:0000256" key="1">
    <source>
        <dbReference type="ARBA" id="ARBA00004651"/>
    </source>
</evidence>
<dbReference type="InterPro" id="IPR005614">
    <property type="entry name" value="NrfD-like"/>
</dbReference>
<protein>
    <submittedName>
        <fullName evidence="9">Polysulfide reductase NrfD</fullName>
    </submittedName>
</protein>
<evidence type="ECO:0000313" key="9">
    <source>
        <dbReference type="EMBL" id="NEN53339.1"/>
    </source>
</evidence>
<keyword evidence="4" id="KW-0812">Transmembrane</keyword>
<keyword evidence="5" id="KW-1133">Transmembrane helix</keyword>
<dbReference type="Proteomes" id="UP000471152">
    <property type="component" value="Unassembled WGS sequence"/>
</dbReference>
<organism evidence="9 11">
    <name type="scientific">Modestobacter muralis</name>
    <dbReference type="NCBI Taxonomy" id="1608614"/>
    <lineage>
        <taxon>Bacteria</taxon>
        <taxon>Bacillati</taxon>
        <taxon>Actinomycetota</taxon>
        <taxon>Actinomycetes</taxon>
        <taxon>Geodermatophilales</taxon>
        <taxon>Geodermatophilaceae</taxon>
        <taxon>Modestobacter</taxon>
    </lineage>
</organism>
<dbReference type="Gene3D" id="1.20.1630.10">
    <property type="entry name" value="Formate dehydrogenase/DMSO reductase domain"/>
    <property type="match status" value="1"/>
</dbReference>
<evidence type="ECO:0000313" key="10">
    <source>
        <dbReference type="Proteomes" id="UP000468828"/>
    </source>
</evidence>
<keyword evidence="10" id="KW-1185">Reference proteome</keyword>
<dbReference type="Proteomes" id="UP000468828">
    <property type="component" value="Unassembled WGS sequence"/>
</dbReference>
<dbReference type="AlphaFoldDB" id="A0A6P0HDZ0"/>
<dbReference type="GO" id="GO:0005886">
    <property type="term" value="C:plasma membrane"/>
    <property type="evidence" value="ECO:0007669"/>
    <property type="project" value="UniProtKB-SubCell"/>
</dbReference>
<comment type="subcellular location">
    <subcellularLocation>
        <location evidence="1">Cell membrane</location>
        <topology evidence="1">Multi-pass membrane protein</topology>
    </subcellularLocation>
</comment>
<dbReference type="PANTHER" id="PTHR34856">
    <property type="entry name" value="PROTEIN NRFD"/>
    <property type="match status" value="1"/>
</dbReference>
<dbReference type="RefSeq" id="WP_163613133.1">
    <property type="nucleotide sequence ID" value="NZ_JAAGWB010000067.1"/>
</dbReference>
<dbReference type="InterPro" id="IPR052049">
    <property type="entry name" value="Electron_transfer_protein"/>
</dbReference>
<name>A0A6P0HDZ0_9ACTN</name>
<evidence type="ECO:0000256" key="2">
    <source>
        <dbReference type="ARBA" id="ARBA00008929"/>
    </source>
</evidence>
<dbReference type="EMBL" id="JAAGWH010000064">
    <property type="protein sequence ID" value="NEK96439.1"/>
    <property type="molecule type" value="Genomic_DNA"/>
</dbReference>
<dbReference type="Pfam" id="PF03916">
    <property type="entry name" value="NrfD"/>
    <property type="match status" value="1"/>
</dbReference>
<comment type="similarity">
    <text evidence="2">Belongs to the NrfD family.</text>
</comment>